<dbReference type="RefSeq" id="WP_013877583.1">
    <property type="nucleotide sequence ID" value="NZ_NDYL01000001.1"/>
</dbReference>
<dbReference type="CDD" id="cd00610">
    <property type="entry name" value="OAT_like"/>
    <property type="match status" value="1"/>
</dbReference>
<dbReference type="FunFam" id="3.40.640.10:FF:000004">
    <property type="entry name" value="Acetylornithine aminotransferase"/>
    <property type="match status" value="1"/>
</dbReference>
<comment type="caution">
    <text evidence="6">The sequence shown here is derived from an EMBL/GenBank/DDBJ whole genome shotgun (WGS) entry which is preliminary data.</text>
</comment>
<proteinExistence type="inferred from homology"/>
<dbReference type="InterPro" id="IPR005814">
    <property type="entry name" value="Aminotrans_3"/>
</dbReference>
<dbReference type="InterPro" id="IPR050103">
    <property type="entry name" value="Class-III_PLP-dep_AT"/>
</dbReference>
<dbReference type="InterPro" id="IPR015424">
    <property type="entry name" value="PyrdxlP-dep_Trfase"/>
</dbReference>
<dbReference type="Gene3D" id="3.40.640.10">
    <property type="entry name" value="Type I PLP-dependent aspartate aminotransferase-like (Major domain)"/>
    <property type="match status" value="1"/>
</dbReference>
<evidence type="ECO:0000313" key="6">
    <source>
        <dbReference type="EMBL" id="OXB93725.1"/>
    </source>
</evidence>
<dbReference type="InterPro" id="IPR049704">
    <property type="entry name" value="Aminotrans_3_PPA_site"/>
</dbReference>
<dbReference type="InterPro" id="IPR015422">
    <property type="entry name" value="PyrdxlP-dep_Trfase_small"/>
</dbReference>
<gene>
    <name evidence="6" type="ORF">B9L23_01875</name>
</gene>
<evidence type="ECO:0000256" key="2">
    <source>
        <dbReference type="ARBA" id="ARBA00022576"/>
    </source>
</evidence>
<dbReference type="PIRSF" id="PIRSF000521">
    <property type="entry name" value="Transaminase_4ab_Lys_Orn"/>
    <property type="match status" value="1"/>
</dbReference>
<protein>
    <submittedName>
        <fullName evidence="6">Aspartate aminotransferase family protein</fullName>
    </submittedName>
</protein>
<keyword evidence="7" id="KW-1185">Reference proteome</keyword>
<keyword evidence="4 5" id="KW-0663">Pyridoxal phosphate</keyword>
<comment type="similarity">
    <text evidence="5">Belongs to the class-III pyridoxal-phosphate-dependent aminotransferase family.</text>
</comment>
<dbReference type="PANTHER" id="PTHR11986:SF79">
    <property type="entry name" value="ACETYLORNITHINE AMINOTRANSFERASE, MITOCHONDRIAL"/>
    <property type="match status" value="1"/>
</dbReference>
<dbReference type="PANTHER" id="PTHR11986">
    <property type="entry name" value="AMINOTRANSFERASE CLASS III"/>
    <property type="match status" value="1"/>
</dbReference>
<name>A0A226QMZ3_9BACL</name>
<keyword evidence="2 6" id="KW-0032">Aminotransferase</keyword>
<dbReference type="AlphaFoldDB" id="A0A226QMZ3"/>
<organism evidence="6 7">
    <name type="scientific">Parageobacillus galactosidasius</name>
    <dbReference type="NCBI Taxonomy" id="883812"/>
    <lineage>
        <taxon>Bacteria</taxon>
        <taxon>Bacillati</taxon>
        <taxon>Bacillota</taxon>
        <taxon>Bacilli</taxon>
        <taxon>Bacillales</taxon>
        <taxon>Anoxybacillaceae</taxon>
        <taxon>Parageobacillus</taxon>
    </lineage>
</organism>
<evidence type="ECO:0000256" key="3">
    <source>
        <dbReference type="ARBA" id="ARBA00022679"/>
    </source>
</evidence>
<dbReference type="PROSITE" id="PS00600">
    <property type="entry name" value="AA_TRANSFER_CLASS_3"/>
    <property type="match status" value="1"/>
</dbReference>
<dbReference type="SUPFAM" id="SSF53383">
    <property type="entry name" value="PLP-dependent transferases"/>
    <property type="match status" value="1"/>
</dbReference>
<dbReference type="Proteomes" id="UP000198394">
    <property type="component" value="Unassembled WGS sequence"/>
</dbReference>
<evidence type="ECO:0000313" key="7">
    <source>
        <dbReference type="Proteomes" id="UP000198394"/>
    </source>
</evidence>
<evidence type="ECO:0000256" key="1">
    <source>
        <dbReference type="ARBA" id="ARBA00001933"/>
    </source>
</evidence>
<dbReference type="GO" id="GO:0008483">
    <property type="term" value="F:transaminase activity"/>
    <property type="evidence" value="ECO:0007669"/>
    <property type="project" value="UniProtKB-KW"/>
</dbReference>
<dbReference type="EMBL" id="NDYL01000001">
    <property type="protein sequence ID" value="OXB93725.1"/>
    <property type="molecule type" value="Genomic_DNA"/>
</dbReference>
<evidence type="ECO:0000256" key="5">
    <source>
        <dbReference type="RuleBase" id="RU003560"/>
    </source>
</evidence>
<dbReference type="InterPro" id="IPR015421">
    <property type="entry name" value="PyrdxlP-dep_Trfase_major"/>
</dbReference>
<evidence type="ECO:0000256" key="4">
    <source>
        <dbReference type="ARBA" id="ARBA00022898"/>
    </source>
</evidence>
<accession>A0A226QMZ3</accession>
<keyword evidence="3 6" id="KW-0808">Transferase</keyword>
<reference evidence="6 7" key="1">
    <citation type="submission" date="2017-04" db="EMBL/GenBank/DDBJ databases">
        <title>The genome sequence of Parageobacillus galactosidasius DSM 18751.</title>
        <authorList>
            <person name="Ramaloko W.T."/>
            <person name="Koen N."/>
            <person name="Polliack S."/>
            <person name="Aliyu H."/>
            <person name="Lebre P."/>
            <person name="Mohr T."/>
            <person name="Oswald F."/>
            <person name="Zwick M."/>
            <person name="Neumann A."/>
            <person name="Syldatk C."/>
            <person name="Cowan D."/>
            <person name="De Maayer P."/>
        </authorList>
    </citation>
    <scope>NUCLEOTIDE SEQUENCE [LARGE SCALE GENOMIC DNA]</scope>
    <source>
        <strain evidence="6 7">DSM 18751</strain>
    </source>
</reference>
<sequence length="418" mass="46453">MNEIKNSCTDTLNLYNTYVNKGWAKLAELMNLPQEEKSAGVYIFDGEDNQYINCGGYGVFLLGHCHERIVRRVKKQLEKLPMSTKIFLNPELAKASKELANVAPPGLNNVLFTNSGAEAVEASIKLAVLNNKTKIVAAKNGFHGKTLGALSVTGREKYRKPFKSLLTDVYFVEYGNVITLEEYLWENKGQCCIILEPLQAEGGVRLPPSGYLRQVRELCDQYGALLIIDEIQTGLGRLGYWWGVEEEKIIPDILLSGKILSGGVVPVAALIAKEEVFEAFNKNPLLHTSTYAGNPLAMVAVQETIAILKQDRIIDRAKLLGETFGVTLKKILYECCPNLVEDIRGKGLLWGIELKSEGIAGQFILELLKQKVIVSHSLNAHKVVRLTPPATLENDELNFIFTALQRASMSLNEKYIKN</sequence>
<dbReference type="GO" id="GO:0030170">
    <property type="term" value="F:pyridoxal phosphate binding"/>
    <property type="evidence" value="ECO:0007669"/>
    <property type="project" value="InterPro"/>
</dbReference>
<dbReference type="Gene3D" id="3.90.1150.10">
    <property type="entry name" value="Aspartate Aminotransferase, domain 1"/>
    <property type="match status" value="1"/>
</dbReference>
<comment type="cofactor">
    <cofactor evidence="1">
        <name>pyridoxal 5'-phosphate</name>
        <dbReference type="ChEBI" id="CHEBI:597326"/>
    </cofactor>
</comment>
<dbReference type="GO" id="GO:0042802">
    <property type="term" value="F:identical protein binding"/>
    <property type="evidence" value="ECO:0007669"/>
    <property type="project" value="TreeGrafter"/>
</dbReference>
<dbReference type="Pfam" id="PF00202">
    <property type="entry name" value="Aminotran_3"/>
    <property type="match status" value="1"/>
</dbReference>